<accession>A0A841Q853</accession>
<reference evidence="2 3" key="1">
    <citation type="submission" date="2020-08" db="EMBL/GenBank/DDBJ databases">
        <title>Genomic Encyclopedia of Type Strains, Phase IV (KMG-IV): sequencing the most valuable type-strain genomes for metagenomic binning, comparative biology and taxonomic classification.</title>
        <authorList>
            <person name="Goeker M."/>
        </authorList>
    </citation>
    <scope>NUCLEOTIDE SEQUENCE [LARGE SCALE GENOMIC DNA]</scope>
    <source>
        <strain evidence="2 3">DSM 19612</strain>
    </source>
</reference>
<sequence>MEQKNITADLSNYISKMLRDNFGKGPENVYVSIGLNYITFYLKNFLSPTEKVLMQKDKENTVQETRDTVMSNLIPQIQGYIKVVTGMEINYFFYDWGLHNRSGMMVGLSSDETQTNFPVNENYKGKEQLEEEIVEISKEAQKTPENIYSCQLNPRTILIIRNGILVRIEKEIIRMGFQEHLRIAKRKLEKQLLHNNTLFNKILETKVSDVFVDWDFDVDKSVILLIMNPNKPHNP</sequence>
<organism evidence="2 3">
    <name type="scientific">Salirhabdus euzebyi</name>
    <dbReference type="NCBI Taxonomy" id="394506"/>
    <lineage>
        <taxon>Bacteria</taxon>
        <taxon>Bacillati</taxon>
        <taxon>Bacillota</taxon>
        <taxon>Bacilli</taxon>
        <taxon>Bacillales</taxon>
        <taxon>Bacillaceae</taxon>
        <taxon>Salirhabdus</taxon>
    </lineage>
</organism>
<gene>
    <name evidence="2" type="ORF">HNQ94_003120</name>
</gene>
<evidence type="ECO:0000313" key="2">
    <source>
        <dbReference type="EMBL" id="MBB6454631.1"/>
    </source>
</evidence>
<name>A0A841Q853_9BACI</name>
<feature type="domain" description="Na+-translocating membrane potential-generating system MpsC" evidence="1">
    <location>
        <begin position="3"/>
        <end position="106"/>
    </location>
</feature>
<protein>
    <submittedName>
        <fullName evidence="2">Uncharacterized protein YbcI</fullName>
    </submittedName>
</protein>
<dbReference type="Proteomes" id="UP000581688">
    <property type="component" value="Unassembled WGS sequence"/>
</dbReference>
<evidence type="ECO:0000313" key="3">
    <source>
        <dbReference type="Proteomes" id="UP000581688"/>
    </source>
</evidence>
<comment type="caution">
    <text evidence="2">The sequence shown here is derived from an EMBL/GenBank/DDBJ whole genome shotgun (WGS) entry which is preliminary data.</text>
</comment>
<evidence type="ECO:0000259" key="1">
    <source>
        <dbReference type="Pfam" id="PF10057"/>
    </source>
</evidence>
<keyword evidence="3" id="KW-1185">Reference proteome</keyword>
<proteinExistence type="predicted"/>
<dbReference type="RefSeq" id="WP_174497134.1">
    <property type="nucleotide sequence ID" value="NZ_CADDWK010000012.1"/>
</dbReference>
<dbReference type="AlphaFoldDB" id="A0A841Q853"/>
<dbReference type="EMBL" id="JACHGH010000011">
    <property type="protein sequence ID" value="MBB6454631.1"/>
    <property type="molecule type" value="Genomic_DNA"/>
</dbReference>
<dbReference type="InterPro" id="IPR018745">
    <property type="entry name" value="MpsC"/>
</dbReference>
<feature type="domain" description="Na+-translocating membrane potential-generating system MpsC" evidence="1">
    <location>
        <begin position="127"/>
        <end position="228"/>
    </location>
</feature>
<dbReference type="Pfam" id="PF10057">
    <property type="entry name" value="MpsC"/>
    <property type="match status" value="2"/>
</dbReference>